<keyword evidence="2" id="KW-1185">Reference proteome</keyword>
<accession>A0ABS4GPH1</accession>
<organism evidence="1 2">
    <name type="scientific">Ammoniphilus resinae</name>
    <dbReference type="NCBI Taxonomy" id="861532"/>
    <lineage>
        <taxon>Bacteria</taxon>
        <taxon>Bacillati</taxon>
        <taxon>Bacillota</taxon>
        <taxon>Bacilli</taxon>
        <taxon>Bacillales</taxon>
        <taxon>Paenibacillaceae</taxon>
        <taxon>Aneurinibacillus group</taxon>
        <taxon>Ammoniphilus</taxon>
    </lineage>
</organism>
<sequence length="45" mass="4956">MKPCGHSPFWSGAGVNGGGGMWETRFIPSDQDKYVGRGERVKSRE</sequence>
<protein>
    <submittedName>
        <fullName evidence="1">Uncharacterized protein</fullName>
    </submittedName>
</protein>
<name>A0ABS4GPH1_9BACL</name>
<evidence type="ECO:0000313" key="2">
    <source>
        <dbReference type="Proteomes" id="UP001519343"/>
    </source>
</evidence>
<evidence type="ECO:0000313" key="1">
    <source>
        <dbReference type="EMBL" id="MBP1932168.1"/>
    </source>
</evidence>
<dbReference type="EMBL" id="JAGGKT010000005">
    <property type="protein sequence ID" value="MBP1932168.1"/>
    <property type="molecule type" value="Genomic_DNA"/>
</dbReference>
<proteinExistence type="predicted"/>
<reference evidence="1 2" key="1">
    <citation type="submission" date="2021-03" db="EMBL/GenBank/DDBJ databases">
        <title>Genomic Encyclopedia of Type Strains, Phase IV (KMG-IV): sequencing the most valuable type-strain genomes for metagenomic binning, comparative biology and taxonomic classification.</title>
        <authorList>
            <person name="Goeker M."/>
        </authorList>
    </citation>
    <scope>NUCLEOTIDE SEQUENCE [LARGE SCALE GENOMIC DNA]</scope>
    <source>
        <strain evidence="1 2">DSM 24738</strain>
    </source>
</reference>
<dbReference type="Proteomes" id="UP001519343">
    <property type="component" value="Unassembled WGS sequence"/>
</dbReference>
<dbReference type="RefSeq" id="WP_209810228.1">
    <property type="nucleotide sequence ID" value="NZ_JAGGKT010000005.1"/>
</dbReference>
<comment type="caution">
    <text evidence="1">The sequence shown here is derived from an EMBL/GenBank/DDBJ whole genome shotgun (WGS) entry which is preliminary data.</text>
</comment>
<gene>
    <name evidence="1" type="ORF">J2Z37_002169</name>
</gene>